<dbReference type="EMBL" id="JAHESF010000002">
    <property type="protein sequence ID" value="MBT1695656.1"/>
    <property type="molecule type" value="Genomic_DNA"/>
</dbReference>
<keyword evidence="1" id="KW-0732">Signal</keyword>
<evidence type="ECO:0008006" key="4">
    <source>
        <dbReference type="Google" id="ProtNLM"/>
    </source>
</evidence>
<evidence type="ECO:0000313" key="3">
    <source>
        <dbReference type="Proteomes" id="UP001319200"/>
    </source>
</evidence>
<protein>
    <recommendedName>
        <fullName evidence="4">Lipocalin-like domain-containing protein</fullName>
    </recommendedName>
</protein>
<comment type="caution">
    <text evidence="2">The sequence shown here is derived from an EMBL/GenBank/DDBJ whole genome shotgun (WGS) entry which is preliminary data.</text>
</comment>
<sequence length="176" mass="18701">MRKLTVTLFVVAATIASSTVSLAYGVSASLPVSLRPSFSHDVLQMWDAATHARQTVEGENAFIGSWYIILHPGAPVSSGTTVTVYAIYDSSDPTVGGTLDIQLKNASSTCYGADVMFISGTLPVNPTNGVPYDIGSFTVYNNCGSNKILKVYNIQSSVDGAPINWQQSINFIVEGI</sequence>
<proteinExistence type="predicted"/>
<gene>
    <name evidence="2" type="ORF">KK083_02130</name>
</gene>
<organism evidence="2 3">
    <name type="scientific">Chryseosolibacter histidini</name>
    <dbReference type="NCBI Taxonomy" id="2782349"/>
    <lineage>
        <taxon>Bacteria</taxon>
        <taxon>Pseudomonadati</taxon>
        <taxon>Bacteroidota</taxon>
        <taxon>Cytophagia</taxon>
        <taxon>Cytophagales</taxon>
        <taxon>Chryseotaleaceae</taxon>
        <taxon>Chryseosolibacter</taxon>
    </lineage>
</organism>
<evidence type="ECO:0000256" key="1">
    <source>
        <dbReference type="SAM" id="SignalP"/>
    </source>
</evidence>
<reference evidence="2 3" key="1">
    <citation type="submission" date="2021-05" db="EMBL/GenBank/DDBJ databases">
        <title>A Polyphasic approach of four new species of the genus Ohtaekwangia: Ohtaekwangia histidinii sp. nov., Ohtaekwangia cretensis sp. nov., Ohtaekwangia indiensis sp. nov., Ohtaekwangia reichenbachii sp. nov. from diverse environment.</title>
        <authorList>
            <person name="Octaviana S."/>
        </authorList>
    </citation>
    <scope>NUCLEOTIDE SEQUENCE [LARGE SCALE GENOMIC DNA]</scope>
    <source>
        <strain evidence="2 3">PWU4</strain>
    </source>
</reference>
<evidence type="ECO:0000313" key="2">
    <source>
        <dbReference type="EMBL" id="MBT1695656.1"/>
    </source>
</evidence>
<dbReference type="RefSeq" id="WP_254160212.1">
    <property type="nucleotide sequence ID" value="NZ_JAHESF010000002.1"/>
</dbReference>
<accession>A0AAP2DFW1</accession>
<dbReference type="AlphaFoldDB" id="A0AAP2DFW1"/>
<dbReference type="Proteomes" id="UP001319200">
    <property type="component" value="Unassembled WGS sequence"/>
</dbReference>
<keyword evidence="3" id="KW-1185">Reference proteome</keyword>
<name>A0AAP2DFW1_9BACT</name>
<feature type="chain" id="PRO_5043027425" description="Lipocalin-like domain-containing protein" evidence="1">
    <location>
        <begin position="24"/>
        <end position="176"/>
    </location>
</feature>
<feature type="signal peptide" evidence="1">
    <location>
        <begin position="1"/>
        <end position="23"/>
    </location>
</feature>